<dbReference type="Proteomes" id="UP000625631">
    <property type="component" value="Unassembled WGS sequence"/>
</dbReference>
<evidence type="ECO:0000313" key="3">
    <source>
        <dbReference type="EMBL" id="MBH8557592.1"/>
    </source>
</evidence>
<feature type="region of interest" description="Disordered" evidence="1">
    <location>
        <begin position="74"/>
        <end position="94"/>
    </location>
</feature>
<name>A0ABS0Q524_9BACT</name>
<evidence type="ECO:0000313" key="4">
    <source>
        <dbReference type="Proteomes" id="UP000625631"/>
    </source>
</evidence>
<sequence>MKIIEWLLSALAWLQIFISPVIIGVIIGLIIWLNMHNNWGLSAAIIIALISCGIGIDFAEKARRDKGTIEFMSRNIAHPELRGKESTNESDRTK</sequence>
<accession>A0ABS0Q524</accession>
<dbReference type="RefSeq" id="WP_198074769.1">
    <property type="nucleotide sequence ID" value="NZ_JAEDAE010000002.1"/>
</dbReference>
<evidence type="ECO:0000256" key="1">
    <source>
        <dbReference type="SAM" id="MobiDB-lite"/>
    </source>
</evidence>
<protein>
    <submittedName>
        <fullName evidence="3">Uncharacterized protein</fullName>
    </submittedName>
</protein>
<dbReference type="EMBL" id="JAEDAE010000002">
    <property type="protein sequence ID" value="MBH8557592.1"/>
    <property type="molecule type" value="Genomic_DNA"/>
</dbReference>
<gene>
    <name evidence="3" type="ORF">I7X13_06005</name>
</gene>
<reference evidence="3 4" key="1">
    <citation type="submission" date="2020-12" db="EMBL/GenBank/DDBJ databases">
        <title>Hymenobacter sp.</title>
        <authorList>
            <person name="Kim M.K."/>
        </authorList>
    </citation>
    <scope>NUCLEOTIDE SEQUENCE [LARGE SCALE GENOMIC DNA]</scope>
    <source>
        <strain evidence="3 4">BT442</strain>
    </source>
</reference>
<feature type="transmembrane region" description="Helical" evidence="2">
    <location>
        <begin position="39"/>
        <end position="59"/>
    </location>
</feature>
<comment type="caution">
    <text evidence="3">The sequence shown here is derived from an EMBL/GenBank/DDBJ whole genome shotgun (WGS) entry which is preliminary data.</text>
</comment>
<keyword evidence="2" id="KW-1133">Transmembrane helix</keyword>
<feature type="compositionally biased region" description="Basic and acidic residues" evidence="1">
    <location>
        <begin position="77"/>
        <end position="94"/>
    </location>
</feature>
<keyword evidence="4" id="KW-1185">Reference proteome</keyword>
<keyword evidence="2" id="KW-0812">Transmembrane</keyword>
<proteinExistence type="predicted"/>
<evidence type="ECO:0000256" key="2">
    <source>
        <dbReference type="SAM" id="Phobius"/>
    </source>
</evidence>
<organism evidence="3 4">
    <name type="scientific">Hymenobacter negativus</name>
    <dbReference type="NCBI Taxonomy" id="2795026"/>
    <lineage>
        <taxon>Bacteria</taxon>
        <taxon>Pseudomonadati</taxon>
        <taxon>Bacteroidota</taxon>
        <taxon>Cytophagia</taxon>
        <taxon>Cytophagales</taxon>
        <taxon>Hymenobacteraceae</taxon>
        <taxon>Hymenobacter</taxon>
    </lineage>
</organism>
<keyword evidence="2" id="KW-0472">Membrane</keyword>
<feature type="transmembrane region" description="Helical" evidence="2">
    <location>
        <begin position="12"/>
        <end position="33"/>
    </location>
</feature>